<evidence type="ECO:0000259" key="2">
    <source>
        <dbReference type="Pfam" id="PF17775"/>
    </source>
</evidence>
<protein>
    <recommendedName>
        <fullName evidence="1">UPF0225 protein DAI18_16405</fullName>
    </recommendedName>
</protein>
<gene>
    <name evidence="3" type="ORF">DAI18_16405</name>
</gene>
<dbReference type="AlphaFoldDB" id="A0A2S0PDQ1"/>
<reference evidence="3 4" key="1">
    <citation type="submission" date="2018-04" db="EMBL/GenBank/DDBJ databases">
        <title>Denitrifier Microvirgula.</title>
        <authorList>
            <person name="Anderson E."/>
            <person name="Jang J."/>
            <person name="Ishii S."/>
        </authorList>
    </citation>
    <scope>NUCLEOTIDE SEQUENCE [LARGE SCALE GENOMIC DNA]</scope>
    <source>
        <strain evidence="3 4">BE2.4</strain>
    </source>
</reference>
<dbReference type="Gene3D" id="3.10.450.50">
    <property type="match status" value="1"/>
</dbReference>
<evidence type="ECO:0000256" key="1">
    <source>
        <dbReference type="HAMAP-Rule" id="MF_00612"/>
    </source>
</evidence>
<comment type="similarity">
    <text evidence="1">Belongs to the UPF0225 family.</text>
</comment>
<sequence length="138" mass="15714">MTKHRSEPRFDPESPCPCGRPAALVECCWPRLAGRLPAPTAEALMRSRYTAYVLEHAEYLLLSWHPDTRPDALDFDEPLKWTGLQIESTEAGGENDSEGTVTYVARYKLGGRARKIREKSRFTRVDGRWVYVDGDIDD</sequence>
<accession>A0A2S0PDQ1</accession>
<proteinExistence type="inferred from homology"/>
<name>A0A2S0PDQ1_9NEIS</name>
<dbReference type="KEGG" id="maer:DAI18_16405"/>
<organism evidence="3 4">
    <name type="scientific">Microvirgula aerodenitrificans</name>
    <dbReference type="NCBI Taxonomy" id="57480"/>
    <lineage>
        <taxon>Bacteria</taxon>
        <taxon>Pseudomonadati</taxon>
        <taxon>Pseudomonadota</taxon>
        <taxon>Betaproteobacteria</taxon>
        <taxon>Neisseriales</taxon>
        <taxon>Aquaspirillaceae</taxon>
        <taxon>Microvirgula</taxon>
    </lineage>
</organism>
<dbReference type="EMBL" id="CP028519">
    <property type="protein sequence ID" value="AVY95453.1"/>
    <property type="molecule type" value="Genomic_DNA"/>
</dbReference>
<evidence type="ECO:0000313" key="4">
    <source>
        <dbReference type="Proteomes" id="UP000244173"/>
    </source>
</evidence>
<evidence type="ECO:0000313" key="3">
    <source>
        <dbReference type="EMBL" id="AVY95453.1"/>
    </source>
</evidence>
<dbReference type="RefSeq" id="WP_028499323.1">
    <property type="nucleotide sequence ID" value="NZ_CAURZP010000012.1"/>
</dbReference>
<dbReference type="Proteomes" id="UP000244173">
    <property type="component" value="Chromosome"/>
</dbReference>
<feature type="domain" description="YchJ-like middle NTF2-like" evidence="2">
    <location>
        <begin position="40"/>
        <end position="134"/>
    </location>
</feature>
<dbReference type="STRING" id="1122240.GCA_000620105_02270"/>
<dbReference type="InterPro" id="IPR023006">
    <property type="entry name" value="YchJ-like"/>
</dbReference>
<dbReference type="OrthoDB" id="21421at2"/>
<keyword evidence="4" id="KW-1185">Reference proteome</keyword>
<dbReference type="SUPFAM" id="SSF54427">
    <property type="entry name" value="NTF2-like"/>
    <property type="match status" value="1"/>
</dbReference>
<dbReference type="InterPro" id="IPR032710">
    <property type="entry name" value="NTF2-like_dom_sf"/>
</dbReference>
<dbReference type="Pfam" id="PF17775">
    <property type="entry name" value="YchJ_M-like"/>
    <property type="match status" value="1"/>
</dbReference>
<dbReference type="HAMAP" id="MF_00612">
    <property type="entry name" value="UPF0225"/>
    <property type="match status" value="1"/>
</dbReference>
<dbReference type="InterPro" id="IPR048469">
    <property type="entry name" value="YchJ-like_M"/>
</dbReference>